<protein>
    <submittedName>
        <fullName evidence="2">Ser/Thr protein phosphatase</fullName>
    </submittedName>
</protein>
<organism evidence="2 3">
    <name type="scientific">Pseudomonas amygdali pv. mori</name>
    <dbReference type="NCBI Taxonomy" id="34065"/>
    <lineage>
        <taxon>Bacteria</taxon>
        <taxon>Pseudomonadati</taxon>
        <taxon>Pseudomonadota</taxon>
        <taxon>Gammaproteobacteria</taxon>
        <taxon>Pseudomonadales</taxon>
        <taxon>Pseudomonadaceae</taxon>
        <taxon>Pseudomonas</taxon>
        <taxon>Pseudomonas amygdali</taxon>
    </lineage>
</organism>
<evidence type="ECO:0000259" key="1">
    <source>
        <dbReference type="Pfam" id="PF00149"/>
    </source>
</evidence>
<dbReference type="InterPro" id="IPR029052">
    <property type="entry name" value="Metallo-depent_PP-like"/>
</dbReference>
<evidence type="ECO:0000313" key="2">
    <source>
        <dbReference type="EMBL" id="RMQ30763.1"/>
    </source>
</evidence>
<name>A0A3M4V500_PSEA0</name>
<accession>A0A3M4V500</accession>
<dbReference type="PANTHER" id="PTHR37844:SF2">
    <property type="entry name" value="SER_THR PROTEIN PHOSPHATASE SUPERFAMILY (AFU_ORTHOLOGUE AFUA_1G14840)"/>
    <property type="match status" value="1"/>
</dbReference>
<comment type="caution">
    <text evidence="2">The sequence shown here is derived from an EMBL/GenBank/DDBJ whole genome shotgun (WGS) entry which is preliminary data.</text>
</comment>
<reference evidence="2 3" key="1">
    <citation type="submission" date="2018-08" db="EMBL/GenBank/DDBJ databases">
        <title>Recombination of ecologically and evolutionarily significant loci maintains genetic cohesion in the Pseudomonas syringae species complex.</title>
        <authorList>
            <person name="Dillon M."/>
            <person name="Thakur S."/>
            <person name="Almeida R.N.D."/>
            <person name="Weir B.S."/>
            <person name="Guttman D.S."/>
        </authorList>
    </citation>
    <scope>NUCLEOTIDE SEQUENCE [LARGE SCALE GENOMIC DNA]</scope>
    <source>
        <strain evidence="2 3">ICMP 535</strain>
    </source>
</reference>
<dbReference type="EMBL" id="RBRD01000292">
    <property type="protein sequence ID" value="RMQ30763.1"/>
    <property type="molecule type" value="Genomic_DNA"/>
</dbReference>
<proteinExistence type="predicted"/>
<sequence length="248" mass="28031">MEPLMKLLIYSDLHNEFHQFAPPAIDPCVDLVILAGDIDKKSRGIKWANETFTCPTFYISGNHEFYDGHIDRTLQKMRDAAAPHVHVLDNQSLVIGNIRILGSTAWTDFTSTGDQVAASRMAWERMNDFNYIRIDSGYRRLRPTDLIARNHIAKSWLTQELAKPFEGKTIVVTHHSPSSAVVGSKHEGHLNAAYTNDWPQLIQQADLWVFGHTHESIDVELAGCRIVSNPRGYPGESTGFDPFFEIEI</sequence>
<gene>
    <name evidence="2" type="ORF">ALQ05_01230</name>
</gene>
<dbReference type="Pfam" id="PF00149">
    <property type="entry name" value="Metallophos"/>
    <property type="match status" value="1"/>
</dbReference>
<dbReference type="PANTHER" id="PTHR37844">
    <property type="entry name" value="SER/THR PROTEIN PHOSPHATASE SUPERFAMILY (AFU_ORTHOLOGUE AFUA_1G14840)"/>
    <property type="match status" value="1"/>
</dbReference>
<dbReference type="Gene3D" id="3.60.21.10">
    <property type="match status" value="1"/>
</dbReference>
<dbReference type="AlphaFoldDB" id="A0A3M4V500"/>
<dbReference type="GO" id="GO:0016787">
    <property type="term" value="F:hydrolase activity"/>
    <property type="evidence" value="ECO:0007669"/>
    <property type="project" value="InterPro"/>
</dbReference>
<feature type="domain" description="Calcineurin-like phosphoesterase" evidence="1">
    <location>
        <begin position="5"/>
        <end position="215"/>
    </location>
</feature>
<dbReference type="InterPro" id="IPR004843">
    <property type="entry name" value="Calcineurin-like_PHP"/>
</dbReference>
<dbReference type="Proteomes" id="UP000279553">
    <property type="component" value="Unassembled WGS sequence"/>
</dbReference>
<dbReference type="SUPFAM" id="SSF56300">
    <property type="entry name" value="Metallo-dependent phosphatases"/>
    <property type="match status" value="1"/>
</dbReference>
<evidence type="ECO:0000313" key="3">
    <source>
        <dbReference type="Proteomes" id="UP000279553"/>
    </source>
</evidence>